<keyword evidence="2" id="KW-1133">Transmembrane helix</keyword>
<feature type="compositionally biased region" description="Pro residues" evidence="1">
    <location>
        <begin position="152"/>
        <end position="166"/>
    </location>
</feature>
<keyword evidence="2" id="KW-0812">Transmembrane</keyword>
<organism evidence="3 4">
    <name type="scientific">Nocardia aobensis</name>
    <dbReference type="NCBI Taxonomy" id="257277"/>
    <lineage>
        <taxon>Bacteria</taxon>
        <taxon>Bacillati</taxon>
        <taxon>Actinomycetota</taxon>
        <taxon>Actinomycetes</taxon>
        <taxon>Mycobacteriales</taxon>
        <taxon>Nocardiaceae</taxon>
        <taxon>Nocardia</taxon>
    </lineage>
</organism>
<dbReference type="RefSeq" id="WP_387400127.1">
    <property type="nucleotide sequence ID" value="NZ_JBIAMT010000006.1"/>
</dbReference>
<protein>
    <submittedName>
        <fullName evidence="3">Uncharacterized protein</fullName>
    </submittedName>
</protein>
<evidence type="ECO:0000313" key="4">
    <source>
        <dbReference type="Proteomes" id="UP001601442"/>
    </source>
</evidence>
<sequence length="211" mass="21548">MSNVAIGARRVKNVLIWVGAIVVGVVLLIGAFTMLNSHGDVDCGGRSMKSGDTCVEIDKHGHRTTRSMDEQASDNTRTGWFMLGGGALMIIAGGAFLVGEVRRWGGSGAKTGMRVVPNPAGYPAAGTNQPMTPAPPPGYPSIPNGGYPPPAGVGYVPPSPGGPAHPGPSGYSEYPSAATHLEFGASPSHPPVPPGYPPAGPDGMRPGYPSR</sequence>
<feature type="region of interest" description="Disordered" evidence="1">
    <location>
        <begin position="152"/>
        <end position="211"/>
    </location>
</feature>
<feature type="transmembrane region" description="Helical" evidence="2">
    <location>
        <begin position="14"/>
        <end position="35"/>
    </location>
</feature>
<name>A0ABW6PBW9_9NOCA</name>
<dbReference type="EMBL" id="JBIAMT010000006">
    <property type="protein sequence ID" value="MFF0500627.1"/>
    <property type="molecule type" value="Genomic_DNA"/>
</dbReference>
<evidence type="ECO:0000313" key="3">
    <source>
        <dbReference type="EMBL" id="MFF0500627.1"/>
    </source>
</evidence>
<keyword evidence="4" id="KW-1185">Reference proteome</keyword>
<comment type="caution">
    <text evidence="3">The sequence shown here is derived from an EMBL/GenBank/DDBJ whole genome shotgun (WGS) entry which is preliminary data.</text>
</comment>
<accession>A0ABW6PBW9</accession>
<feature type="transmembrane region" description="Helical" evidence="2">
    <location>
        <begin position="78"/>
        <end position="98"/>
    </location>
</feature>
<evidence type="ECO:0000256" key="1">
    <source>
        <dbReference type="SAM" id="MobiDB-lite"/>
    </source>
</evidence>
<evidence type="ECO:0000256" key="2">
    <source>
        <dbReference type="SAM" id="Phobius"/>
    </source>
</evidence>
<dbReference type="Proteomes" id="UP001601442">
    <property type="component" value="Unassembled WGS sequence"/>
</dbReference>
<reference evidence="3 4" key="1">
    <citation type="submission" date="2024-10" db="EMBL/GenBank/DDBJ databases">
        <title>The Natural Products Discovery Center: Release of the First 8490 Sequenced Strains for Exploring Actinobacteria Biosynthetic Diversity.</title>
        <authorList>
            <person name="Kalkreuter E."/>
            <person name="Kautsar S.A."/>
            <person name="Yang D."/>
            <person name="Bader C.D."/>
            <person name="Teijaro C.N."/>
            <person name="Fluegel L."/>
            <person name="Davis C.M."/>
            <person name="Simpson J.R."/>
            <person name="Lauterbach L."/>
            <person name="Steele A.D."/>
            <person name="Gui C."/>
            <person name="Meng S."/>
            <person name="Li G."/>
            <person name="Viehrig K."/>
            <person name="Ye F."/>
            <person name="Su P."/>
            <person name="Kiefer A.F."/>
            <person name="Nichols A."/>
            <person name="Cepeda A.J."/>
            <person name="Yan W."/>
            <person name="Fan B."/>
            <person name="Jiang Y."/>
            <person name="Adhikari A."/>
            <person name="Zheng C.-J."/>
            <person name="Schuster L."/>
            <person name="Cowan T.M."/>
            <person name="Smanski M.J."/>
            <person name="Chevrette M.G."/>
            <person name="De Carvalho L.P.S."/>
            <person name="Shen B."/>
        </authorList>
    </citation>
    <scope>NUCLEOTIDE SEQUENCE [LARGE SCALE GENOMIC DNA]</scope>
    <source>
        <strain evidence="3 4">NPDC004119</strain>
    </source>
</reference>
<feature type="compositionally biased region" description="Pro residues" evidence="1">
    <location>
        <begin position="188"/>
        <end position="200"/>
    </location>
</feature>
<proteinExistence type="predicted"/>
<gene>
    <name evidence="3" type="ORF">ACFYU5_29810</name>
</gene>
<keyword evidence="2" id="KW-0472">Membrane</keyword>